<proteinExistence type="predicted"/>
<name>A0A7Z0J811_9MICO</name>
<dbReference type="AlphaFoldDB" id="A0A7Z0J811"/>
<dbReference type="RefSeq" id="WP_179580034.1">
    <property type="nucleotide sequence ID" value="NZ_JACCFM010000001.1"/>
</dbReference>
<dbReference type="EMBL" id="JACCFM010000001">
    <property type="protein sequence ID" value="NYJ21439.1"/>
    <property type="molecule type" value="Genomic_DNA"/>
</dbReference>
<evidence type="ECO:0000313" key="1">
    <source>
        <dbReference type="EMBL" id="NYJ21439.1"/>
    </source>
</evidence>
<gene>
    <name evidence="1" type="ORF">HNR05_003230</name>
</gene>
<keyword evidence="2" id="KW-1185">Reference proteome</keyword>
<sequence length="223" mass="23888">MEIEQLGFSVDADPQLWIPVPLEYPYAEWPDVHAWAHAITVGVLEGIEGVTTEVEGQFLQLAHAIADSEALLPDPQARFWYFPVFGGPMHLCHLYASPIEMLDGLSLVESAAGGADEQAPQRVEEQQIPGFSQSWCITLLDELPPALRDLELSAGDPEVGGADGSIERSLETGIAFGSIRFIGEQSGIVLMLEASGTNIEGLAGMKDDLAALFGTIRVDGSVA</sequence>
<reference evidence="1 2" key="1">
    <citation type="submission" date="2020-07" db="EMBL/GenBank/DDBJ databases">
        <title>Sequencing the genomes of 1000 actinobacteria strains.</title>
        <authorList>
            <person name="Klenk H.-P."/>
        </authorList>
    </citation>
    <scope>NUCLEOTIDE SEQUENCE [LARGE SCALE GENOMIC DNA]</scope>
    <source>
        <strain evidence="1 2">LI1</strain>
    </source>
</reference>
<dbReference type="Proteomes" id="UP000537260">
    <property type="component" value="Unassembled WGS sequence"/>
</dbReference>
<comment type="caution">
    <text evidence="1">The sequence shown here is derived from an EMBL/GenBank/DDBJ whole genome shotgun (WGS) entry which is preliminary data.</text>
</comment>
<evidence type="ECO:0000313" key="2">
    <source>
        <dbReference type="Proteomes" id="UP000537260"/>
    </source>
</evidence>
<accession>A0A7Z0J811</accession>
<organism evidence="1 2">
    <name type="scientific">Glaciibacter psychrotolerans</name>
    <dbReference type="NCBI Taxonomy" id="670054"/>
    <lineage>
        <taxon>Bacteria</taxon>
        <taxon>Bacillati</taxon>
        <taxon>Actinomycetota</taxon>
        <taxon>Actinomycetes</taxon>
        <taxon>Micrococcales</taxon>
        <taxon>Microbacteriaceae</taxon>
        <taxon>Glaciibacter</taxon>
    </lineage>
</organism>
<protein>
    <submittedName>
        <fullName evidence="1">Uncharacterized protein</fullName>
    </submittedName>
</protein>